<comment type="caution">
    <text evidence="2">The sequence shown here is derived from an EMBL/GenBank/DDBJ whole genome shotgun (WGS) entry which is preliminary data.</text>
</comment>
<keyword evidence="3" id="KW-1185">Reference proteome</keyword>
<evidence type="ECO:0000259" key="1">
    <source>
        <dbReference type="PROSITE" id="PS50883"/>
    </source>
</evidence>
<dbReference type="PROSITE" id="PS50883">
    <property type="entry name" value="EAL"/>
    <property type="match status" value="1"/>
</dbReference>
<name>A0A2T0TQ47_9ACTN</name>
<dbReference type="EMBL" id="PVTG01000012">
    <property type="protein sequence ID" value="PRY47786.1"/>
    <property type="molecule type" value="Genomic_DNA"/>
</dbReference>
<dbReference type="SUPFAM" id="SSF55781">
    <property type="entry name" value="GAF domain-like"/>
    <property type="match status" value="1"/>
</dbReference>
<dbReference type="Pfam" id="PF13185">
    <property type="entry name" value="GAF_2"/>
    <property type="match status" value="1"/>
</dbReference>
<evidence type="ECO:0000313" key="2">
    <source>
        <dbReference type="EMBL" id="PRY47786.1"/>
    </source>
</evidence>
<organism evidence="2 3">
    <name type="scientific">Geodermatophilus tzadiensis</name>
    <dbReference type="NCBI Taxonomy" id="1137988"/>
    <lineage>
        <taxon>Bacteria</taxon>
        <taxon>Bacillati</taxon>
        <taxon>Actinomycetota</taxon>
        <taxon>Actinomycetes</taxon>
        <taxon>Geodermatophilales</taxon>
        <taxon>Geodermatophilaceae</taxon>
        <taxon>Geodermatophilus</taxon>
    </lineage>
</organism>
<dbReference type="OrthoDB" id="23692at2"/>
<dbReference type="CDD" id="cd01948">
    <property type="entry name" value="EAL"/>
    <property type="match status" value="1"/>
</dbReference>
<dbReference type="InterPro" id="IPR003018">
    <property type="entry name" value="GAF"/>
</dbReference>
<dbReference type="SMART" id="SM00052">
    <property type="entry name" value="EAL"/>
    <property type="match status" value="1"/>
</dbReference>
<dbReference type="InterPro" id="IPR050706">
    <property type="entry name" value="Cyclic-di-GMP_PDE-like"/>
</dbReference>
<feature type="domain" description="EAL" evidence="1">
    <location>
        <begin position="154"/>
        <end position="394"/>
    </location>
</feature>
<reference evidence="2 3" key="1">
    <citation type="submission" date="2018-03" db="EMBL/GenBank/DDBJ databases">
        <title>Genomic Encyclopedia of Archaeal and Bacterial Type Strains, Phase II (KMG-II): from individual species to whole genera.</title>
        <authorList>
            <person name="Goeker M."/>
        </authorList>
    </citation>
    <scope>NUCLEOTIDE SEQUENCE [LARGE SCALE GENOMIC DNA]</scope>
    <source>
        <strain evidence="2 3">DSM 45416</strain>
    </source>
</reference>
<dbReference type="AlphaFoldDB" id="A0A2T0TQ47"/>
<dbReference type="InterPro" id="IPR001633">
    <property type="entry name" value="EAL_dom"/>
</dbReference>
<dbReference type="InterPro" id="IPR035919">
    <property type="entry name" value="EAL_sf"/>
</dbReference>
<sequence>MQLECSEAGRQVERLLRTARSKLDLSVAFLSRIDDTARTVQVADSAVPEFRAGYSGPRDSGFCLAVVEGRLPRVIPDVRSVPEAVRLHPADLPQIRAHVSAPVVLSDGAVYGTFCAFGLATDPEVSPRDQALVEVLADAAALVIEPEVRRAERQSEISDRLAAVVADGGPRVLLQPIVDLRTGARVGAEALSRFPAEWGRGPDVVFEEAHSVGEGDRLELLALTRAAALLDRVSGYVSVNVSPQTLLTPACGDLLARLPLDRVVLELSEHDPVEDYAALEAALAPLRAAGMRLAVDDVGAGFASLRHIVVTAPDVLKMDRSIVSGVDTDPVLARLARSLVDFAHGVGVVVVAEGVETPAERAVLQSLGVDDGQGWLFGRPVPADALADAGTVLTAASLAS</sequence>
<dbReference type="Proteomes" id="UP000239210">
    <property type="component" value="Unassembled WGS sequence"/>
</dbReference>
<dbReference type="GO" id="GO:0071111">
    <property type="term" value="F:cyclic-guanylate-specific phosphodiesterase activity"/>
    <property type="evidence" value="ECO:0007669"/>
    <property type="project" value="InterPro"/>
</dbReference>
<dbReference type="PANTHER" id="PTHR33121:SF76">
    <property type="entry name" value="SIGNALING PROTEIN"/>
    <property type="match status" value="1"/>
</dbReference>
<dbReference type="PANTHER" id="PTHR33121">
    <property type="entry name" value="CYCLIC DI-GMP PHOSPHODIESTERASE PDEF"/>
    <property type="match status" value="1"/>
</dbReference>
<evidence type="ECO:0000313" key="3">
    <source>
        <dbReference type="Proteomes" id="UP000239210"/>
    </source>
</evidence>
<dbReference type="Gene3D" id="3.30.450.40">
    <property type="match status" value="1"/>
</dbReference>
<protein>
    <submittedName>
        <fullName evidence="2">EAL domain-containing protein (Putative c-di-GMP-specific phosphodiesterase class I)</fullName>
    </submittedName>
</protein>
<accession>A0A2T0TQ47</accession>
<dbReference type="SUPFAM" id="SSF141868">
    <property type="entry name" value="EAL domain-like"/>
    <property type="match status" value="1"/>
</dbReference>
<dbReference type="RefSeq" id="WP_106279418.1">
    <property type="nucleotide sequence ID" value="NZ_PVTG01000012.1"/>
</dbReference>
<dbReference type="Pfam" id="PF00563">
    <property type="entry name" value="EAL"/>
    <property type="match status" value="1"/>
</dbReference>
<dbReference type="InterPro" id="IPR029016">
    <property type="entry name" value="GAF-like_dom_sf"/>
</dbReference>
<proteinExistence type="predicted"/>
<dbReference type="SMART" id="SM00065">
    <property type="entry name" value="GAF"/>
    <property type="match status" value="1"/>
</dbReference>
<gene>
    <name evidence="2" type="ORF">LY71_112144</name>
</gene>
<dbReference type="Gene3D" id="3.20.20.450">
    <property type="entry name" value="EAL domain"/>
    <property type="match status" value="1"/>
</dbReference>